<organism evidence="15 16">
    <name type="scientific">Ameca splendens</name>
    <dbReference type="NCBI Taxonomy" id="208324"/>
    <lineage>
        <taxon>Eukaryota</taxon>
        <taxon>Metazoa</taxon>
        <taxon>Chordata</taxon>
        <taxon>Craniata</taxon>
        <taxon>Vertebrata</taxon>
        <taxon>Euteleostomi</taxon>
        <taxon>Actinopterygii</taxon>
        <taxon>Neopterygii</taxon>
        <taxon>Teleostei</taxon>
        <taxon>Neoteleostei</taxon>
        <taxon>Acanthomorphata</taxon>
        <taxon>Ovalentaria</taxon>
        <taxon>Atherinomorphae</taxon>
        <taxon>Cyprinodontiformes</taxon>
        <taxon>Goodeidae</taxon>
        <taxon>Ameca</taxon>
    </lineage>
</organism>
<feature type="repeat" description="LDL-receptor class B" evidence="13">
    <location>
        <begin position="49"/>
        <end position="92"/>
    </location>
</feature>
<keyword evidence="9 12" id="KW-1015">Disulfide bond</keyword>
<dbReference type="SUPFAM" id="SSF57424">
    <property type="entry name" value="LDL receptor-like module"/>
    <property type="match status" value="8"/>
</dbReference>
<dbReference type="SMART" id="SM00135">
    <property type="entry name" value="LY"/>
    <property type="match status" value="3"/>
</dbReference>
<feature type="disulfide bond" evidence="12">
    <location>
        <begin position="188"/>
        <end position="200"/>
    </location>
</feature>
<dbReference type="InterPro" id="IPR002172">
    <property type="entry name" value="LDrepeatLR_classA_rpt"/>
</dbReference>
<evidence type="ECO:0000256" key="9">
    <source>
        <dbReference type="ARBA" id="ARBA00023157"/>
    </source>
</evidence>
<name>A0ABV1A5Z7_9TELE</name>
<feature type="domain" description="EGF-like" evidence="14">
    <location>
        <begin position="187"/>
        <end position="225"/>
    </location>
</feature>
<evidence type="ECO:0000256" key="3">
    <source>
        <dbReference type="ARBA" id="ARBA00022583"/>
    </source>
</evidence>
<dbReference type="PROSITE" id="PS01209">
    <property type="entry name" value="LDLRA_1"/>
    <property type="match status" value="5"/>
</dbReference>
<dbReference type="Proteomes" id="UP001469553">
    <property type="component" value="Unassembled WGS sequence"/>
</dbReference>
<dbReference type="EMBL" id="JAHRIP010085012">
    <property type="protein sequence ID" value="MEQ2313973.1"/>
    <property type="molecule type" value="Genomic_DNA"/>
</dbReference>
<dbReference type="Gene3D" id="2.120.10.30">
    <property type="entry name" value="TolB, C-terminal domain"/>
    <property type="match status" value="2"/>
</dbReference>
<comment type="subcellular location">
    <subcellularLocation>
        <location evidence="1">Membrane</location>
        <topology evidence="1">Single-pass membrane protein</topology>
    </subcellularLocation>
</comment>
<dbReference type="PRINTS" id="PR00261">
    <property type="entry name" value="LDLRECEPTOR"/>
</dbReference>
<evidence type="ECO:0000256" key="13">
    <source>
        <dbReference type="PROSITE-ProRule" id="PRU00461"/>
    </source>
</evidence>
<feature type="disulfide bond" evidence="12">
    <location>
        <begin position="270"/>
        <end position="282"/>
    </location>
</feature>
<keyword evidence="11" id="KW-0325">Glycoprotein</keyword>
<feature type="disulfide bond" evidence="12">
    <location>
        <begin position="229"/>
        <end position="241"/>
    </location>
</feature>
<keyword evidence="8" id="KW-0472">Membrane</keyword>
<keyword evidence="7" id="KW-1133">Transmembrane helix</keyword>
<keyword evidence="5" id="KW-0677">Repeat</keyword>
<feature type="disulfide bond" evidence="12">
    <location>
        <begin position="289"/>
        <end position="304"/>
    </location>
</feature>
<dbReference type="PANTHER" id="PTHR22722">
    <property type="entry name" value="LOW-DENSITY LIPOPROTEIN RECEPTOR-RELATED PROTEIN 2-RELATED"/>
    <property type="match status" value="1"/>
</dbReference>
<dbReference type="SMART" id="SM00192">
    <property type="entry name" value="LDLa"/>
    <property type="match status" value="8"/>
</dbReference>
<dbReference type="Pfam" id="PF00057">
    <property type="entry name" value="Ldl_recept_a"/>
    <property type="match status" value="7"/>
</dbReference>
<feature type="disulfide bond" evidence="12">
    <location>
        <begin position="277"/>
        <end position="295"/>
    </location>
</feature>
<feature type="domain" description="EGF-like" evidence="14">
    <location>
        <begin position="139"/>
        <end position="176"/>
    </location>
</feature>
<feature type="disulfide bond" evidence="12">
    <location>
        <begin position="317"/>
        <end position="335"/>
    </location>
</feature>
<feature type="domain" description="EGF-like" evidence="14">
    <location>
        <begin position="560"/>
        <end position="596"/>
    </location>
</feature>
<evidence type="ECO:0000313" key="16">
    <source>
        <dbReference type="Proteomes" id="UP001469553"/>
    </source>
</evidence>
<accession>A0ABV1A5Z7</accession>
<dbReference type="PROSITE" id="PS51120">
    <property type="entry name" value="LDLRB"/>
    <property type="match status" value="2"/>
</dbReference>
<feature type="repeat" description="LDL-receptor class B" evidence="13">
    <location>
        <begin position="1"/>
        <end position="48"/>
    </location>
</feature>
<evidence type="ECO:0000256" key="12">
    <source>
        <dbReference type="PROSITE-ProRule" id="PRU00124"/>
    </source>
</evidence>
<evidence type="ECO:0000256" key="6">
    <source>
        <dbReference type="ARBA" id="ARBA00022837"/>
    </source>
</evidence>
<keyword evidence="16" id="KW-1185">Reference proteome</keyword>
<dbReference type="InterPro" id="IPR011042">
    <property type="entry name" value="6-blade_b-propeller_TolB-like"/>
</dbReference>
<comment type="caution">
    <text evidence="12">Lacks conserved residue(s) required for the propagation of feature annotation.</text>
</comment>
<proteinExistence type="predicted"/>
<feature type="disulfide bond" evidence="12">
    <location>
        <begin position="459"/>
        <end position="474"/>
    </location>
</feature>
<feature type="domain" description="EGF-like" evidence="14">
    <location>
        <begin position="395"/>
        <end position="432"/>
    </location>
</feature>
<feature type="disulfide bond" evidence="12">
    <location>
        <begin position="348"/>
        <end position="360"/>
    </location>
</feature>
<evidence type="ECO:0000256" key="4">
    <source>
        <dbReference type="ARBA" id="ARBA00022692"/>
    </source>
</evidence>
<dbReference type="SMART" id="SM00181">
    <property type="entry name" value="EGF"/>
    <property type="match status" value="6"/>
</dbReference>
<comment type="caution">
    <text evidence="15">The sequence shown here is derived from an EMBL/GenBank/DDBJ whole genome shotgun (WGS) entry which is preliminary data.</text>
</comment>
<dbReference type="Pfam" id="PF14670">
    <property type="entry name" value="FXa_inhibition"/>
    <property type="match status" value="2"/>
</dbReference>
<keyword evidence="2" id="KW-0245">EGF-like domain</keyword>
<dbReference type="SUPFAM" id="SSF57196">
    <property type="entry name" value="EGF/Laminin"/>
    <property type="match status" value="3"/>
</dbReference>
<keyword evidence="15" id="KW-0449">Lipoprotein</keyword>
<keyword evidence="4" id="KW-0812">Transmembrane</keyword>
<dbReference type="PROSITE" id="PS50068">
    <property type="entry name" value="LDLRA_2"/>
    <property type="match status" value="8"/>
</dbReference>
<keyword evidence="10 15" id="KW-0675">Receptor</keyword>
<dbReference type="InterPro" id="IPR036055">
    <property type="entry name" value="LDL_receptor-like_sf"/>
</dbReference>
<evidence type="ECO:0000256" key="2">
    <source>
        <dbReference type="ARBA" id="ARBA00022536"/>
    </source>
</evidence>
<evidence type="ECO:0000256" key="7">
    <source>
        <dbReference type="ARBA" id="ARBA00022989"/>
    </source>
</evidence>
<feature type="domain" description="EGF-like" evidence="14">
    <location>
        <begin position="518"/>
        <end position="556"/>
    </location>
</feature>
<evidence type="ECO:0000256" key="10">
    <source>
        <dbReference type="ARBA" id="ARBA00023170"/>
    </source>
</evidence>
<evidence type="ECO:0000256" key="11">
    <source>
        <dbReference type="ARBA" id="ARBA00023180"/>
    </source>
</evidence>
<dbReference type="InterPro" id="IPR000033">
    <property type="entry name" value="LDLR_classB_rpt"/>
</dbReference>
<dbReference type="InterPro" id="IPR000742">
    <property type="entry name" value="EGF"/>
</dbReference>
<dbReference type="PANTHER" id="PTHR22722:SF5">
    <property type="entry name" value="LOW-DENSITY LIPOPROTEIN RECEPTOR-RELATED PROTEIN 1B"/>
    <property type="match status" value="1"/>
</dbReference>
<dbReference type="InterPro" id="IPR023415">
    <property type="entry name" value="LDLR_class-A_CS"/>
</dbReference>
<feature type="disulfide bond" evidence="12">
    <location>
        <begin position="195"/>
        <end position="213"/>
    </location>
</feature>
<keyword evidence="3" id="KW-0254">Endocytosis</keyword>
<feature type="disulfide bond" evidence="12">
    <location>
        <begin position="329"/>
        <end position="344"/>
    </location>
</feature>
<reference evidence="15 16" key="1">
    <citation type="submission" date="2021-06" db="EMBL/GenBank/DDBJ databases">
        <authorList>
            <person name="Palmer J.M."/>
        </authorList>
    </citation>
    <scope>NUCLEOTIDE SEQUENCE [LARGE SCALE GENOMIC DNA]</scope>
    <source>
        <strain evidence="15 16">AS_MEX2019</strain>
        <tissue evidence="15">Muscle</tissue>
    </source>
</reference>
<evidence type="ECO:0000256" key="5">
    <source>
        <dbReference type="ARBA" id="ARBA00022737"/>
    </source>
</evidence>
<dbReference type="Pfam" id="PF00058">
    <property type="entry name" value="Ldl_recept_b"/>
    <property type="match status" value="1"/>
</dbReference>
<evidence type="ECO:0000313" key="15">
    <source>
        <dbReference type="EMBL" id="MEQ2313973.1"/>
    </source>
</evidence>
<feature type="disulfide bond" evidence="12">
    <location>
        <begin position="355"/>
        <end position="373"/>
    </location>
</feature>
<dbReference type="CDD" id="cd00112">
    <property type="entry name" value="LDLa"/>
    <property type="match status" value="6"/>
</dbReference>
<feature type="disulfide bond" evidence="12">
    <location>
        <begin position="416"/>
        <end position="431"/>
    </location>
</feature>
<dbReference type="Gene3D" id="2.10.25.10">
    <property type="entry name" value="Laminin"/>
    <property type="match status" value="2"/>
</dbReference>
<evidence type="ECO:0000256" key="8">
    <source>
        <dbReference type="ARBA" id="ARBA00023136"/>
    </source>
</evidence>
<protein>
    <submittedName>
        <fullName evidence="15">Low-density lipoprotein receptor- protein 1B</fullName>
    </submittedName>
</protein>
<feature type="disulfide bond" evidence="12">
    <location>
        <begin position="236"/>
        <end position="254"/>
    </location>
</feature>
<gene>
    <name evidence="15" type="primary">LRP1B_1</name>
    <name evidence="15" type="ORF">AMECASPLE_007356</name>
</gene>
<keyword evidence="6" id="KW-0106">Calcium</keyword>
<evidence type="ECO:0000256" key="1">
    <source>
        <dbReference type="ARBA" id="ARBA00004167"/>
    </source>
</evidence>
<evidence type="ECO:0000259" key="14">
    <source>
        <dbReference type="SMART" id="SM00181"/>
    </source>
</evidence>
<sequence length="669" mass="74679">MYWTDWEEDEVNDSIGRIEKAWMDGSNRHIFVTSNMLWPNGLTLDHRSSIMYWCDAYYDHIEKIHLNGTGRMVVYRGKELNHPFGISHYRNFIFWTEYMNASVFQLDLSTGDVTLLRSERPPLFGLRVYDAQSQQGENACSVNYGGCSTLCLAIPGGRVCACADNQALEKNNVTCSDSSTGVLEPARCKSDEFQCHNQRCIRASWKCDGDNDCLDGSDEESHSCYNHTCPNDQFKCNSNRCIPKQWLCDGTNDCGNNEDEANTTCSAQPCQADQFSCQNGRCIPRGWICDRENDCGDMSDEISCTFPTCKPVIEFSCSNGRCISIKWHCDSDDDCGDGSDEVGCMQTCSNTQFQCTSGRCIPADWACDGDNDCGDFSDENTTCRGGPALLPSVIECSGDEFHCVEDGTCIPERWRCDGDKDCEDGSDEKDCEGTKRMCDPKAKFTCKDTGKCITKSWVCDGDIDCEDRSDEESCESSVCKPPKYPCANDSSVCLTPDKICNGKVDCADRSDEGPICDMCLIARGGCSHQCTVAPGKGVVCSCPPGLHLDSTNKTCEAVDYCSRHLKCSQVCEQYKTMVKCSCYPGWMLDADGDSCHSIDPFEAFIIFSIRHEIRRIDLHKRDYSLLVPGLRNTIALDFHFNHSLLYWTDVVEDKIYRGRLSETGGMHAH</sequence>
<dbReference type="InterPro" id="IPR051221">
    <property type="entry name" value="LDLR-related"/>
</dbReference>
<feature type="domain" description="EGF-like" evidence="14">
    <location>
        <begin position="269"/>
        <end position="305"/>
    </location>
</feature>
<dbReference type="Gene3D" id="4.10.400.10">
    <property type="entry name" value="Low-density Lipoprotein Receptor"/>
    <property type="match status" value="8"/>
</dbReference>
<dbReference type="SUPFAM" id="SSF63825">
    <property type="entry name" value="YWTD domain"/>
    <property type="match status" value="2"/>
</dbReference>